<evidence type="ECO:0000313" key="2">
    <source>
        <dbReference type="EMBL" id="MBX70550.1"/>
    </source>
</evidence>
<dbReference type="AlphaFoldDB" id="A0A2P2QU52"/>
<evidence type="ECO:0000256" key="1">
    <source>
        <dbReference type="SAM" id="Phobius"/>
    </source>
</evidence>
<dbReference type="EMBL" id="GGEC01090066">
    <property type="protein sequence ID" value="MBX70550.1"/>
    <property type="molecule type" value="Transcribed_RNA"/>
</dbReference>
<accession>A0A2P2QU52</accession>
<proteinExistence type="predicted"/>
<reference evidence="2" key="1">
    <citation type="submission" date="2018-02" db="EMBL/GenBank/DDBJ databases">
        <title>Rhizophora mucronata_Transcriptome.</title>
        <authorList>
            <person name="Meera S.P."/>
            <person name="Sreeshan A."/>
            <person name="Augustine A."/>
        </authorList>
    </citation>
    <scope>NUCLEOTIDE SEQUENCE</scope>
    <source>
        <tissue evidence="2">Leaf</tissue>
    </source>
</reference>
<keyword evidence="1" id="KW-0472">Membrane</keyword>
<sequence length="38" mass="4289">MLLSCVCIYSIVLVDLYSTIIIILKSPLPSFFLRTKKG</sequence>
<feature type="transmembrane region" description="Helical" evidence="1">
    <location>
        <begin position="6"/>
        <end position="24"/>
    </location>
</feature>
<organism evidence="2">
    <name type="scientific">Rhizophora mucronata</name>
    <name type="common">Asiatic mangrove</name>
    <dbReference type="NCBI Taxonomy" id="61149"/>
    <lineage>
        <taxon>Eukaryota</taxon>
        <taxon>Viridiplantae</taxon>
        <taxon>Streptophyta</taxon>
        <taxon>Embryophyta</taxon>
        <taxon>Tracheophyta</taxon>
        <taxon>Spermatophyta</taxon>
        <taxon>Magnoliopsida</taxon>
        <taxon>eudicotyledons</taxon>
        <taxon>Gunneridae</taxon>
        <taxon>Pentapetalae</taxon>
        <taxon>rosids</taxon>
        <taxon>fabids</taxon>
        <taxon>Malpighiales</taxon>
        <taxon>Rhizophoraceae</taxon>
        <taxon>Rhizophora</taxon>
    </lineage>
</organism>
<protein>
    <submittedName>
        <fullName evidence="2">Uncharacterized protein</fullName>
    </submittedName>
</protein>
<keyword evidence="1" id="KW-1133">Transmembrane helix</keyword>
<name>A0A2P2QU52_RHIMU</name>
<keyword evidence="1" id="KW-0812">Transmembrane</keyword>